<dbReference type="AlphaFoldDB" id="A0A2S4KY28"/>
<evidence type="ECO:0000313" key="3">
    <source>
        <dbReference type="Proteomes" id="UP000237481"/>
    </source>
</evidence>
<dbReference type="EMBL" id="PKSG01000470">
    <property type="protein sequence ID" value="POR35084.1"/>
    <property type="molecule type" value="Genomic_DNA"/>
</dbReference>
<comment type="caution">
    <text evidence="2">The sequence shown here is derived from an EMBL/GenBank/DDBJ whole genome shotgun (WGS) entry which is preliminary data.</text>
</comment>
<feature type="region of interest" description="Disordered" evidence="1">
    <location>
        <begin position="69"/>
        <end position="103"/>
    </location>
</feature>
<name>A0A2S4KY28_9HYPO</name>
<evidence type="ECO:0000313" key="2">
    <source>
        <dbReference type="EMBL" id="POR35084.1"/>
    </source>
</evidence>
<evidence type="ECO:0000256" key="1">
    <source>
        <dbReference type="SAM" id="MobiDB-lite"/>
    </source>
</evidence>
<accession>A0A2S4KY28</accession>
<keyword evidence="3" id="KW-1185">Reference proteome</keyword>
<sequence length="176" mass="19630">MLVSCGSQRAFYSRYASPFRWLAAWRAMPLTTRSLLVEGQRRDRPLQSSRTGKKQTRSLEMALMFGPSNRAHSQAHHAATSLSTSVVRPAPTPTAASSQPLDPDRLERRYRRCGPIAAARCSLEVHCLAGAASKYPAAKSKRRGAMRPTPPTTTAPRPKYREHHCKASELLFRCRV</sequence>
<organism evidence="2 3">
    <name type="scientific">Tolypocladium paradoxum</name>
    <dbReference type="NCBI Taxonomy" id="94208"/>
    <lineage>
        <taxon>Eukaryota</taxon>
        <taxon>Fungi</taxon>
        <taxon>Dikarya</taxon>
        <taxon>Ascomycota</taxon>
        <taxon>Pezizomycotina</taxon>
        <taxon>Sordariomycetes</taxon>
        <taxon>Hypocreomycetidae</taxon>
        <taxon>Hypocreales</taxon>
        <taxon>Ophiocordycipitaceae</taxon>
        <taxon>Tolypocladium</taxon>
    </lineage>
</organism>
<dbReference type="Proteomes" id="UP000237481">
    <property type="component" value="Unassembled WGS sequence"/>
</dbReference>
<feature type="compositionally biased region" description="Low complexity" evidence="1">
    <location>
        <begin position="83"/>
        <end position="98"/>
    </location>
</feature>
<reference evidence="2 3" key="1">
    <citation type="submission" date="2018-01" db="EMBL/GenBank/DDBJ databases">
        <title>Harnessing the power of phylogenomics to disentangle the directionality and signatures of interkingdom host jumping in the parasitic fungal genus Tolypocladium.</title>
        <authorList>
            <person name="Quandt C.A."/>
            <person name="Patterson W."/>
            <person name="Spatafora J.W."/>
        </authorList>
    </citation>
    <scope>NUCLEOTIDE SEQUENCE [LARGE SCALE GENOMIC DNA]</scope>
    <source>
        <strain evidence="2 3">NRBC 100945</strain>
    </source>
</reference>
<proteinExistence type="predicted"/>
<gene>
    <name evidence="2" type="ORF">TPAR_04742</name>
</gene>
<protein>
    <submittedName>
        <fullName evidence="2">Uncharacterized protein</fullName>
    </submittedName>
</protein>
<feature type="region of interest" description="Disordered" evidence="1">
    <location>
        <begin position="136"/>
        <end position="161"/>
    </location>
</feature>